<dbReference type="Proteomes" id="UP001595925">
    <property type="component" value="Unassembled WGS sequence"/>
</dbReference>
<proteinExistence type="predicted"/>
<name>A0ABD5QKS3_9EURY</name>
<organism evidence="1 2">
    <name type="scientific">Saliphagus infecundisoli</name>
    <dbReference type="NCBI Taxonomy" id="1849069"/>
    <lineage>
        <taxon>Archaea</taxon>
        <taxon>Methanobacteriati</taxon>
        <taxon>Methanobacteriota</taxon>
        <taxon>Stenosarchaea group</taxon>
        <taxon>Halobacteria</taxon>
        <taxon>Halobacteriales</taxon>
        <taxon>Natrialbaceae</taxon>
        <taxon>Saliphagus</taxon>
    </lineage>
</organism>
<reference evidence="1 2" key="1">
    <citation type="journal article" date="2019" name="Int. J. Syst. Evol. Microbiol.">
        <title>The Global Catalogue of Microorganisms (GCM) 10K type strain sequencing project: providing services to taxonomists for standard genome sequencing and annotation.</title>
        <authorList>
            <consortium name="The Broad Institute Genomics Platform"/>
            <consortium name="The Broad Institute Genome Sequencing Center for Infectious Disease"/>
            <person name="Wu L."/>
            <person name="Ma J."/>
        </authorList>
    </citation>
    <scope>NUCLEOTIDE SEQUENCE [LARGE SCALE GENOMIC DNA]</scope>
    <source>
        <strain evidence="1 2">CGMCC 1.15824</strain>
    </source>
</reference>
<comment type="caution">
    <text evidence="1">The sequence shown here is derived from an EMBL/GenBank/DDBJ whole genome shotgun (WGS) entry which is preliminary data.</text>
</comment>
<dbReference type="AlphaFoldDB" id="A0ABD5QKS3"/>
<dbReference type="RefSeq" id="WP_114577619.1">
    <property type="nucleotide sequence ID" value="NZ_JAIVEF010000010.1"/>
</dbReference>
<keyword evidence="2" id="KW-1185">Reference proteome</keyword>
<gene>
    <name evidence="1" type="ORF">ACFPFO_20965</name>
</gene>
<evidence type="ECO:0000313" key="1">
    <source>
        <dbReference type="EMBL" id="MFC4990169.1"/>
    </source>
</evidence>
<evidence type="ECO:0000313" key="2">
    <source>
        <dbReference type="Proteomes" id="UP001595925"/>
    </source>
</evidence>
<evidence type="ECO:0008006" key="3">
    <source>
        <dbReference type="Google" id="ProtNLM"/>
    </source>
</evidence>
<accession>A0ABD5QKS3</accession>
<protein>
    <recommendedName>
        <fullName evidence="3">ArCOG06342 family protein</fullName>
    </recommendedName>
</protein>
<dbReference type="EMBL" id="JBHSJG010000063">
    <property type="protein sequence ID" value="MFC4990169.1"/>
    <property type="molecule type" value="Genomic_DNA"/>
</dbReference>
<sequence length="161" mass="16931">MTNDPLTAVFDAQRTAVEQSRKLTHDTIEAQRASFDAAGEMLAASERLTEQNAELTTGAVGAYFDALEAAFPEGAVDTDELRAVVEEGVETASESQLESLAAMADMVEESGAAYDGVADTYAEAVDSSFDAYLDAHENVEESVSGMADAVEDAGEEFDASA</sequence>